<dbReference type="AlphaFoldDB" id="A0A8C3AFD4"/>
<evidence type="ECO:0000313" key="2">
    <source>
        <dbReference type="Ensembl" id="ENSCLMP00005041153.1"/>
    </source>
</evidence>
<proteinExistence type="predicted"/>
<reference evidence="2" key="1">
    <citation type="submission" date="2025-08" db="UniProtKB">
        <authorList>
            <consortium name="Ensembl"/>
        </authorList>
    </citation>
    <scope>IDENTIFICATION</scope>
</reference>
<accession>A0A8C3AFD4</accession>
<evidence type="ECO:0000259" key="1">
    <source>
        <dbReference type="Pfam" id="PF26141"/>
    </source>
</evidence>
<dbReference type="Proteomes" id="UP000694565">
    <property type="component" value="Unplaced"/>
</dbReference>
<feature type="domain" description="PMEL/NMB N-terminal" evidence="1">
    <location>
        <begin position="42"/>
        <end position="167"/>
    </location>
</feature>
<dbReference type="GeneTree" id="ENSGT00950000183188"/>
<protein>
    <submittedName>
        <fullName evidence="2">Glycoprotein nmb</fullName>
    </submittedName>
</protein>
<reference evidence="2" key="2">
    <citation type="submission" date="2025-09" db="UniProtKB">
        <authorList>
            <consortium name="Ensembl"/>
        </authorList>
    </citation>
    <scope>IDENTIFICATION</scope>
</reference>
<dbReference type="GO" id="GO:0005886">
    <property type="term" value="C:plasma membrane"/>
    <property type="evidence" value="ECO:0007669"/>
    <property type="project" value="TreeGrafter"/>
</dbReference>
<dbReference type="GO" id="GO:0005178">
    <property type="term" value="F:integrin binding"/>
    <property type="evidence" value="ECO:0007669"/>
    <property type="project" value="TreeGrafter"/>
</dbReference>
<dbReference type="PANTHER" id="PTHR11861:SF11">
    <property type="entry name" value="TRANSMEMBRANE GLYCOPROTEIN NMB"/>
    <property type="match status" value="1"/>
</dbReference>
<name>A0A8C3AFD4_CYCLU</name>
<sequence>MFVSQFLLSALKSPMSLIKHVMPGKSPYPIPPIPGWDPDTNPWDDYLYPPLNPKPKELMHHKGKPKVHLTSDSPALNGSNISFTAKLEYPPCQKEDANGDIVWDEHCEDANGQVRSGDVYNLYNDYGFGKCTDMKKCNVFPDGKPFPQSSDWSRKSYVYVWHAMGETHTNTPLRMIFLSLPVHTLSLR</sequence>
<dbReference type="GO" id="GO:0007155">
    <property type="term" value="P:cell adhesion"/>
    <property type="evidence" value="ECO:0007669"/>
    <property type="project" value="TreeGrafter"/>
</dbReference>
<evidence type="ECO:0000313" key="3">
    <source>
        <dbReference type="Proteomes" id="UP000694565"/>
    </source>
</evidence>
<organism evidence="2 3">
    <name type="scientific">Cyclopterus lumpus</name>
    <name type="common">Lumpsucker</name>
    <dbReference type="NCBI Taxonomy" id="8103"/>
    <lineage>
        <taxon>Eukaryota</taxon>
        <taxon>Metazoa</taxon>
        <taxon>Chordata</taxon>
        <taxon>Craniata</taxon>
        <taxon>Vertebrata</taxon>
        <taxon>Euteleostomi</taxon>
        <taxon>Actinopterygii</taxon>
        <taxon>Neopterygii</taxon>
        <taxon>Teleostei</taxon>
        <taxon>Neoteleostei</taxon>
        <taxon>Acanthomorphata</taxon>
        <taxon>Eupercaria</taxon>
        <taxon>Perciformes</taxon>
        <taxon>Cottioidei</taxon>
        <taxon>Cottales</taxon>
        <taxon>Cyclopteridae</taxon>
        <taxon>Cyclopterus</taxon>
    </lineage>
</organism>
<dbReference type="Ensembl" id="ENSCLMT00005042667.1">
    <property type="protein sequence ID" value="ENSCLMP00005041153.1"/>
    <property type="gene ID" value="ENSCLMG00005019275.1"/>
</dbReference>
<dbReference type="Pfam" id="PF26141">
    <property type="entry name" value="PMEL_NMB_N"/>
    <property type="match status" value="1"/>
</dbReference>
<dbReference type="PANTHER" id="PTHR11861">
    <property type="entry name" value="MELANOCYTE PROTEIN PMEL 17-RELATED"/>
    <property type="match status" value="1"/>
</dbReference>
<dbReference type="InterPro" id="IPR045219">
    <property type="entry name" value="PKAT"/>
</dbReference>
<keyword evidence="3" id="KW-1185">Reference proteome</keyword>
<dbReference type="InterPro" id="IPR059017">
    <property type="entry name" value="PMEL_NMB_N"/>
</dbReference>